<gene>
    <name evidence="1" type="ORF">BDQ12DRAFT_668454</name>
</gene>
<sequence length="104" mass="11824">MTHPAHVEREALLHIGSSPKGDLKALVHKLGSLSLVNTSYYFSRKLPYYIYVSILIYKYELSNRDVHRDFKPEDDLLDKDMYSQIAGFVHIAADLESPLAAMPS</sequence>
<dbReference type="AlphaFoldDB" id="A0A5C3LR71"/>
<dbReference type="Proteomes" id="UP000308652">
    <property type="component" value="Unassembled WGS sequence"/>
</dbReference>
<accession>A0A5C3LR71</accession>
<evidence type="ECO:0000313" key="2">
    <source>
        <dbReference type="Proteomes" id="UP000308652"/>
    </source>
</evidence>
<proteinExistence type="predicted"/>
<dbReference type="EMBL" id="ML213620">
    <property type="protein sequence ID" value="TFK35584.1"/>
    <property type="molecule type" value="Genomic_DNA"/>
</dbReference>
<protein>
    <submittedName>
        <fullName evidence="1">Uncharacterized protein</fullName>
    </submittedName>
</protein>
<reference evidence="1 2" key="1">
    <citation type="journal article" date="2019" name="Nat. Ecol. Evol.">
        <title>Megaphylogeny resolves global patterns of mushroom evolution.</title>
        <authorList>
            <person name="Varga T."/>
            <person name="Krizsan K."/>
            <person name="Foldi C."/>
            <person name="Dima B."/>
            <person name="Sanchez-Garcia M."/>
            <person name="Sanchez-Ramirez S."/>
            <person name="Szollosi G.J."/>
            <person name="Szarkandi J.G."/>
            <person name="Papp V."/>
            <person name="Albert L."/>
            <person name="Andreopoulos W."/>
            <person name="Angelini C."/>
            <person name="Antonin V."/>
            <person name="Barry K.W."/>
            <person name="Bougher N.L."/>
            <person name="Buchanan P."/>
            <person name="Buyck B."/>
            <person name="Bense V."/>
            <person name="Catcheside P."/>
            <person name="Chovatia M."/>
            <person name="Cooper J."/>
            <person name="Damon W."/>
            <person name="Desjardin D."/>
            <person name="Finy P."/>
            <person name="Geml J."/>
            <person name="Haridas S."/>
            <person name="Hughes K."/>
            <person name="Justo A."/>
            <person name="Karasinski D."/>
            <person name="Kautmanova I."/>
            <person name="Kiss B."/>
            <person name="Kocsube S."/>
            <person name="Kotiranta H."/>
            <person name="LaButti K.M."/>
            <person name="Lechner B.E."/>
            <person name="Liimatainen K."/>
            <person name="Lipzen A."/>
            <person name="Lukacs Z."/>
            <person name="Mihaltcheva S."/>
            <person name="Morgado L.N."/>
            <person name="Niskanen T."/>
            <person name="Noordeloos M.E."/>
            <person name="Ohm R.A."/>
            <person name="Ortiz-Santana B."/>
            <person name="Ovrebo C."/>
            <person name="Racz N."/>
            <person name="Riley R."/>
            <person name="Savchenko A."/>
            <person name="Shiryaev A."/>
            <person name="Soop K."/>
            <person name="Spirin V."/>
            <person name="Szebenyi C."/>
            <person name="Tomsovsky M."/>
            <person name="Tulloss R.E."/>
            <person name="Uehling J."/>
            <person name="Grigoriev I.V."/>
            <person name="Vagvolgyi C."/>
            <person name="Papp T."/>
            <person name="Martin F.M."/>
            <person name="Miettinen O."/>
            <person name="Hibbett D.S."/>
            <person name="Nagy L.G."/>
        </authorList>
    </citation>
    <scope>NUCLEOTIDE SEQUENCE [LARGE SCALE GENOMIC DNA]</scope>
    <source>
        <strain evidence="1 2">CBS 166.37</strain>
    </source>
</reference>
<keyword evidence="2" id="KW-1185">Reference proteome</keyword>
<evidence type="ECO:0000313" key="1">
    <source>
        <dbReference type="EMBL" id="TFK35584.1"/>
    </source>
</evidence>
<name>A0A5C3LR71_9AGAR</name>
<organism evidence="1 2">
    <name type="scientific">Crucibulum laeve</name>
    <dbReference type="NCBI Taxonomy" id="68775"/>
    <lineage>
        <taxon>Eukaryota</taxon>
        <taxon>Fungi</taxon>
        <taxon>Dikarya</taxon>
        <taxon>Basidiomycota</taxon>
        <taxon>Agaricomycotina</taxon>
        <taxon>Agaricomycetes</taxon>
        <taxon>Agaricomycetidae</taxon>
        <taxon>Agaricales</taxon>
        <taxon>Agaricineae</taxon>
        <taxon>Nidulariaceae</taxon>
        <taxon>Crucibulum</taxon>
    </lineage>
</organism>